<name>A0ABW3H5K3_9SPHN</name>
<keyword evidence="1" id="KW-1133">Transmembrane helix</keyword>
<sequence>MIFDSKVSYADLVQTIALIVTIAIFVLQSRRTERDHKIAEAKAAAERRKVDEEAAAARRIQIYQTLEIESNAIFRFEAEHKYILPYFKSNLAPLGLYERKDIEDKDNTLVTDDEMKLIARKYYEITCNLFEVASRLRKQGFADPEVFGSWVAWYFDTLIEWGFRAAWHGLRDNYTRDLRRIFDPFVSRLLEQWDTPHHACEDRPYFGPATDSGREVDPGTIDALKADFYRHVADLFGTMGVKEATDIEAERLVAKGAPYPQCVYVRDWLKNAETGAPRIAHKMAYD</sequence>
<feature type="transmembrane region" description="Helical" evidence="1">
    <location>
        <begin position="6"/>
        <end position="27"/>
    </location>
</feature>
<comment type="caution">
    <text evidence="2">The sequence shown here is derived from an EMBL/GenBank/DDBJ whole genome shotgun (WGS) entry which is preliminary data.</text>
</comment>
<dbReference type="Proteomes" id="UP001596977">
    <property type="component" value="Unassembled WGS sequence"/>
</dbReference>
<keyword evidence="1" id="KW-0812">Transmembrane</keyword>
<reference evidence="3" key="1">
    <citation type="journal article" date="2019" name="Int. J. Syst. Evol. Microbiol.">
        <title>The Global Catalogue of Microorganisms (GCM) 10K type strain sequencing project: providing services to taxonomists for standard genome sequencing and annotation.</title>
        <authorList>
            <consortium name="The Broad Institute Genomics Platform"/>
            <consortium name="The Broad Institute Genome Sequencing Center for Infectious Disease"/>
            <person name="Wu L."/>
            <person name="Ma J."/>
        </authorList>
    </citation>
    <scope>NUCLEOTIDE SEQUENCE [LARGE SCALE GENOMIC DNA]</scope>
    <source>
        <strain evidence="3">CCUG 62982</strain>
    </source>
</reference>
<protein>
    <submittedName>
        <fullName evidence="2">Uncharacterized protein</fullName>
    </submittedName>
</protein>
<organism evidence="2 3">
    <name type="scientific">Sphingomonas canadensis</name>
    <dbReference type="NCBI Taxonomy" id="1219257"/>
    <lineage>
        <taxon>Bacteria</taxon>
        <taxon>Pseudomonadati</taxon>
        <taxon>Pseudomonadota</taxon>
        <taxon>Alphaproteobacteria</taxon>
        <taxon>Sphingomonadales</taxon>
        <taxon>Sphingomonadaceae</taxon>
        <taxon>Sphingomonas</taxon>
    </lineage>
</organism>
<evidence type="ECO:0000256" key="1">
    <source>
        <dbReference type="SAM" id="Phobius"/>
    </source>
</evidence>
<evidence type="ECO:0000313" key="2">
    <source>
        <dbReference type="EMBL" id="MFD0944916.1"/>
    </source>
</evidence>
<keyword evidence="3" id="KW-1185">Reference proteome</keyword>
<proteinExistence type="predicted"/>
<dbReference type="RefSeq" id="WP_264942807.1">
    <property type="nucleotide sequence ID" value="NZ_JAPDRA010000001.1"/>
</dbReference>
<dbReference type="EMBL" id="JBHTJG010000001">
    <property type="protein sequence ID" value="MFD0944916.1"/>
    <property type="molecule type" value="Genomic_DNA"/>
</dbReference>
<gene>
    <name evidence="2" type="ORF">ACFQ1E_01040</name>
</gene>
<keyword evidence="1" id="KW-0472">Membrane</keyword>
<accession>A0ABW3H5K3</accession>
<evidence type="ECO:0000313" key="3">
    <source>
        <dbReference type="Proteomes" id="UP001596977"/>
    </source>
</evidence>